<dbReference type="Gene3D" id="3.90.190.10">
    <property type="entry name" value="Protein tyrosine phosphatase superfamily"/>
    <property type="match status" value="1"/>
</dbReference>
<dbReference type="OrthoDB" id="6375174at2759"/>
<dbReference type="GO" id="GO:0016791">
    <property type="term" value="F:phosphatase activity"/>
    <property type="evidence" value="ECO:0007669"/>
    <property type="project" value="InterPro"/>
</dbReference>
<dbReference type="InterPro" id="IPR020428">
    <property type="entry name" value="PFA-DSPs"/>
</dbReference>
<feature type="region of interest" description="Disordered" evidence="2">
    <location>
        <begin position="191"/>
        <end position="213"/>
    </location>
</feature>
<evidence type="ECO:0000256" key="1">
    <source>
        <dbReference type="ARBA" id="ARBA00022801"/>
    </source>
</evidence>
<dbReference type="Proteomes" id="UP000673691">
    <property type="component" value="Unassembled WGS sequence"/>
</dbReference>
<dbReference type="PANTHER" id="PTHR31126:SF48">
    <property type="entry name" value="INOSITOL PHOSPHATASE SIW14"/>
    <property type="match status" value="1"/>
</dbReference>
<proteinExistence type="predicted"/>
<dbReference type="PRINTS" id="PR01911">
    <property type="entry name" value="PFDSPHPHTASE"/>
</dbReference>
<evidence type="ECO:0000256" key="2">
    <source>
        <dbReference type="SAM" id="MobiDB-lite"/>
    </source>
</evidence>
<reference evidence="3 4" key="1">
    <citation type="journal article" name="Sci. Rep.">
        <title>Genome-scale phylogenetic analyses confirm Olpidium as the closest living zoosporic fungus to the non-flagellated, terrestrial fungi.</title>
        <authorList>
            <person name="Chang Y."/>
            <person name="Rochon D."/>
            <person name="Sekimoto S."/>
            <person name="Wang Y."/>
            <person name="Chovatia M."/>
            <person name="Sandor L."/>
            <person name="Salamov A."/>
            <person name="Grigoriev I.V."/>
            <person name="Stajich J.E."/>
            <person name="Spatafora J.W."/>
        </authorList>
    </citation>
    <scope>NUCLEOTIDE SEQUENCE [LARGE SCALE GENOMIC DNA]</scope>
    <source>
        <strain evidence="3">S191</strain>
    </source>
</reference>
<dbReference type="Pfam" id="PF03162">
    <property type="entry name" value="Y_phosphatase2"/>
    <property type="match status" value="1"/>
</dbReference>
<dbReference type="GO" id="GO:0005737">
    <property type="term" value="C:cytoplasm"/>
    <property type="evidence" value="ECO:0007669"/>
    <property type="project" value="TreeGrafter"/>
</dbReference>
<dbReference type="AlphaFoldDB" id="A0A8H7ZP32"/>
<dbReference type="InterPro" id="IPR029021">
    <property type="entry name" value="Prot-tyrosine_phosphatase-like"/>
</dbReference>
<dbReference type="GO" id="GO:0052840">
    <property type="term" value="F:inositol diphosphate tetrakisphosphate diphosphatase activity"/>
    <property type="evidence" value="ECO:0007669"/>
    <property type="project" value="TreeGrafter"/>
</dbReference>
<evidence type="ECO:0000313" key="3">
    <source>
        <dbReference type="EMBL" id="KAG5456543.1"/>
    </source>
</evidence>
<dbReference type="InterPro" id="IPR004861">
    <property type="entry name" value="Siw14-like"/>
</dbReference>
<name>A0A8H7ZP32_9FUNG</name>
<sequence>MKKKEPEVRPTAVLIGPSPISLRRSTLILEEYPEQNMRFLEQNNIKLLQFGVAGNKEPFVDIPEDKICLALAAILGAAHKRNLPMLLHCNKGKVSPDGVPGGLPAEAAALVVHFHLRRVPAVLPSKVEVNGPAIHRAVQFTQGVVLRGRGASSRLGDIWVIEKIGWCARKWEERTAGDVGFSCRQATSRNFQHYRRPPSPHQYPLSSSGAPYT</sequence>
<dbReference type="EMBL" id="JAEFCI010011569">
    <property type="protein sequence ID" value="KAG5456543.1"/>
    <property type="molecule type" value="Genomic_DNA"/>
</dbReference>
<keyword evidence="4" id="KW-1185">Reference proteome</keyword>
<feature type="compositionally biased region" description="Polar residues" evidence="2">
    <location>
        <begin position="204"/>
        <end position="213"/>
    </location>
</feature>
<gene>
    <name evidence="3" type="ORF">BJ554DRAFT_3689</name>
</gene>
<organism evidence="3 4">
    <name type="scientific">Olpidium bornovanus</name>
    <dbReference type="NCBI Taxonomy" id="278681"/>
    <lineage>
        <taxon>Eukaryota</taxon>
        <taxon>Fungi</taxon>
        <taxon>Fungi incertae sedis</taxon>
        <taxon>Olpidiomycota</taxon>
        <taxon>Olpidiomycotina</taxon>
        <taxon>Olpidiomycetes</taxon>
        <taxon>Olpidiales</taxon>
        <taxon>Olpidiaceae</taxon>
        <taxon>Olpidium</taxon>
    </lineage>
</organism>
<protein>
    <submittedName>
        <fullName evidence="3">Uncharacterized protein</fullName>
    </submittedName>
</protein>
<evidence type="ECO:0000313" key="4">
    <source>
        <dbReference type="Proteomes" id="UP000673691"/>
    </source>
</evidence>
<accession>A0A8H7ZP32</accession>
<keyword evidence="1" id="KW-0378">Hydrolase</keyword>
<dbReference type="SUPFAM" id="SSF52799">
    <property type="entry name" value="(Phosphotyrosine protein) phosphatases II"/>
    <property type="match status" value="1"/>
</dbReference>
<dbReference type="PANTHER" id="PTHR31126">
    <property type="entry name" value="TYROSINE-PROTEIN PHOSPHATASE"/>
    <property type="match status" value="1"/>
</dbReference>
<comment type="caution">
    <text evidence="3">The sequence shown here is derived from an EMBL/GenBank/DDBJ whole genome shotgun (WGS) entry which is preliminary data.</text>
</comment>